<gene>
    <name evidence="2" type="ORF">H8B22_00990</name>
</gene>
<dbReference type="KEGG" id="lsx:H8B22_00990"/>
<evidence type="ECO:0000313" key="3">
    <source>
        <dbReference type="Proteomes" id="UP000516018"/>
    </source>
</evidence>
<keyword evidence="3" id="KW-1185">Reference proteome</keyword>
<dbReference type="Proteomes" id="UP000516018">
    <property type="component" value="Chromosome"/>
</dbReference>
<accession>A0A7H0FXV4</accession>
<evidence type="ECO:0000259" key="1">
    <source>
        <dbReference type="Pfam" id="PF13827"/>
    </source>
</evidence>
<reference evidence="2 3" key="1">
    <citation type="submission" date="2020-08" db="EMBL/GenBank/DDBJ databases">
        <title>Lysobacter sp. II4 sp. nov., isolated from soil.</title>
        <authorList>
            <person name="Woo C.Y."/>
            <person name="Kim J."/>
        </authorList>
    </citation>
    <scope>NUCLEOTIDE SEQUENCE [LARGE SCALE GENOMIC DNA]</scope>
    <source>
        <strain evidence="2 3">II4</strain>
    </source>
</reference>
<sequence>MLLMLLAFAGAALAEQGCASGFYPGGAQPGGQICVPIPGYGTTNNTGAEGSSVWANRWGAIAIGNGVAGVSEGLPSRGKAKRTALDDCKAGGGMDCKVIVAYVNQCVALATGSGDSSYGRAPSCRSSVSSCSGRVLVALYGRVPGNLLCMQHV</sequence>
<protein>
    <submittedName>
        <fullName evidence="2">DUF4189 domain-containing protein</fullName>
    </submittedName>
</protein>
<dbReference type="EMBL" id="CP060820">
    <property type="protein sequence ID" value="QNP40870.1"/>
    <property type="molecule type" value="Genomic_DNA"/>
</dbReference>
<feature type="domain" description="DUF4189" evidence="1">
    <location>
        <begin position="58"/>
        <end position="120"/>
    </location>
</feature>
<dbReference type="Pfam" id="PF13827">
    <property type="entry name" value="DUF4189"/>
    <property type="match status" value="1"/>
</dbReference>
<dbReference type="AlphaFoldDB" id="A0A7H0FXV4"/>
<dbReference type="InterPro" id="IPR025240">
    <property type="entry name" value="DUF4189"/>
</dbReference>
<proteinExistence type="predicted"/>
<evidence type="ECO:0000313" key="2">
    <source>
        <dbReference type="EMBL" id="QNP40870.1"/>
    </source>
</evidence>
<name>A0A7H0FXV4_9GAMM</name>
<organism evidence="2 3">
    <name type="scientific">Agrilutibacter terrestris</name>
    <dbReference type="NCBI Taxonomy" id="2865112"/>
    <lineage>
        <taxon>Bacteria</taxon>
        <taxon>Pseudomonadati</taxon>
        <taxon>Pseudomonadota</taxon>
        <taxon>Gammaproteobacteria</taxon>
        <taxon>Lysobacterales</taxon>
        <taxon>Lysobacteraceae</taxon>
        <taxon>Agrilutibacter</taxon>
    </lineage>
</organism>